<dbReference type="RefSeq" id="WP_345369079.1">
    <property type="nucleotide sequence ID" value="NZ_BAABJX010000011.1"/>
</dbReference>
<name>A0ABP9D171_9BACT</name>
<evidence type="ECO:0000313" key="7">
    <source>
        <dbReference type="EMBL" id="GAA4824224.1"/>
    </source>
</evidence>
<feature type="domain" description="PPM-type phosphatase" evidence="4">
    <location>
        <begin position="510"/>
        <end position="707"/>
    </location>
</feature>
<reference evidence="8" key="1">
    <citation type="journal article" date="2019" name="Int. J. Syst. Evol. Microbiol.">
        <title>The Global Catalogue of Microorganisms (GCM) 10K type strain sequencing project: providing services to taxonomists for standard genome sequencing and annotation.</title>
        <authorList>
            <consortium name="The Broad Institute Genomics Platform"/>
            <consortium name="The Broad Institute Genome Sequencing Center for Infectious Disease"/>
            <person name="Wu L."/>
            <person name="Ma J."/>
        </authorList>
    </citation>
    <scope>NUCLEOTIDE SEQUENCE [LARGE SCALE GENOMIC DNA]</scope>
    <source>
        <strain evidence="8">JCM 18326</strain>
    </source>
</reference>
<feature type="transmembrane region" description="Helical" evidence="3">
    <location>
        <begin position="312"/>
        <end position="330"/>
    </location>
</feature>
<dbReference type="InterPro" id="IPR036457">
    <property type="entry name" value="PPM-type-like_dom_sf"/>
</dbReference>
<organism evidence="7 8">
    <name type="scientific">Algivirga pacifica</name>
    <dbReference type="NCBI Taxonomy" id="1162670"/>
    <lineage>
        <taxon>Bacteria</taxon>
        <taxon>Pseudomonadati</taxon>
        <taxon>Bacteroidota</taxon>
        <taxon>Cytophagia</taxon>
        <taxon>Cytophagales</taxon>
        <taxon>Flammeovirgaceae</taxon>
        <taxon>Algivirga</taxon>
    </lineage>
</organism>
<dbReference type="Pfam" id="PF07228">
    <property type="entry name" value="SpoIIE"/>
    <property type="match status" value="1"/>
</dbReference>
<keyword evidence="1" id="KW-0378">Hydrolase</keyword>
<protein>
    <recommendedName>
        <fullName evidence="9">PPM-type phosphatase domain-containing protein</fullName>
    </recommendedName>
</protein>
<dbReference type="InterPro" id="IPR011622">
    <property type="entry name" value="7TMR_DISM_rcpt_extracell_dom2"/>
</dbReference>
<dbReference type="Gene3D" id="3.60.40.10">
    <property type="entry name" value="PPM-type phosphatase domain"/>
    <property type="match status" value="1"/>
</dbReference>
<evidence type="ECO:0000256" key="2">
    <source>
        <dbReference type="SAM" id="Coils"/>
    </source>
</evidence>
<dbReference type="InterPro" id="IPR052016">
    <property type="entry name" value="Bact_Sigma-Reg"/>
</dbReference>
<keyword evidence="3" id="KW-0812">Transmembrane</keyword>
<feature type="transmembrane region" description="Helical" evidence="3">
    <location>
        <begin position="283"/>
        <end position="306"/>
    </location>
</feature>
<feature type="coiled-coil region" evidence="2">
    <location>
        <begin position="405"/>
        <end position="464"/>
    </location>
</feature>
<feature type="domain" description="7TM-DISM receptor extracellular" evidence="5">
    <location>
        <begin position="187"/>
        <end position="388"/>
    </location>
</feature>
<sequence>MNCVYKFLWGILLYFYLSTTLLGQETASVLLEHTDRVYAVGGNTTYFITLDEGLEVSEVMRLHQQGQFIASGTEYLNFGDQNAIVWCAVTLDKKVGNDQQWLLEVGAEHAESIQLYYTDEKNAIYFEELGLSKPFSHRAMPLANMLFRLPGFQGEKTFFFRIKSDFLQFPVEVGTATAFLEKQHRKDLFYGAFYGILLFMAMYNMFLFFSTKEKIYAIYAVYCIVVGLFNAYLTGHGVEFLWPNNTWSATKGSILSALHGIFTLVMVLYFLEIKKHLPSVYKLFLICLAVFGLSMVIGLMGVKVVASTINQINSFFLMVLVIYVSIYAIVKGYRPAMLFLIGWITYMWSGMFFVFGTQGIITYTGFHDYILQVSFLVELIFLSLAFGYKLNLYKSSSDRAQLQLIQSIKEKKALVEQHNVHLQKEVAVQTEELRSANEELSMILDTVEQQKALIEKKSKSLTESINYAKRIQSAILPSQERLKEYLPEHFVLYLPKDTVSGDFYWVREVEGKVVVAVMDCTGHGIPGAFMSLIGNSLLREIVLQGKETRAAQIIYQLNRGVKEILSVQETGVLDGMDVSICVIDPQEGVLTFSGAKQALMYVEDGVLHVLKGNRFVVGSSNEANIPPLKSYRMSLDKERTYYLCSDGYADQFGEVTNKKYFQKRLREFFLLIHQDKMELQQKKLYDNFQNWKGNLAQLDDLLVMGFRYTRKKIQERE</sequence>
<evidence type="ECO:0000313" key="8">
    <source>
        <dbReference type="Proteomes" id="UP001500298"/>
    </source>
</evidence>
<evidence type="ECO:0000256" key="3">
    <source>
        <dbReference type="SAM" id="Phobius"/>
    </source>
</evidence>
<evidence type="ECO:0000259" key="4">
    <source>
        <dbReference type="Pfam" id="PF07228"/>
    </source>
</evidence>
<gene>
    <name evidence="7" type="ORF">GCM10023331_05950</name>
</gene>
<dbReference type="PANTHER" id="PTHR43156:SF9">
    <property type="entry name" value="HAMP DOMAIN-CONTAINING PROTEIN"/>
    <property type="match status" value="1"/>
</dbReference>
<accession>A0ABP9D171</accession>
<dbReference type="Pfam" id="PF07696">
    <property type="entry name" value="7TMR-DISMED2"/>
    <property type="match status" value="1"/>
</dbReference>
<feature type="domain" description="7TM-DISM receptor extracellular" evidence="6">
    <location>
        <begin position="43"/>
        <end position="173"/>
    </location>
</feature>
<evidence type="ECO:0008006" key="9">
    <source>
        <dbReference type="Google" id="ProtNLM"/>
    </source>
</evidence>
<dbReference type="Pfam" id="PF07695">
    <property type="entry name" value="7TMR-DISM_7TM"/>
    <property type="match status" value="1"/>
</dbReference>
<dbReference type="Gene3D" id="2.60.40.2380">
    <property type="match status" value="1"/>
</dbReference>
<evidence type="ECO:0000259" key="5">
    <source>
        <dbReference type="Pfam" id="PF07695"/>
    </source>
</evidence>
<dbReference type="EMBL" id="BAABJX010000011">
    <property type="protein sequence ID" value="GAA4824224.1"/>
    <property type="molecule type" value="Genomic_DNA"/>
</dbReference>
<keyword evidence="8" id="KW-1185">Reference proteome</keyword>
<dbReference type="Proteomes" id="UP001500298">
    <property type="component" value="Unassembled WGS sequence"/>
</dbReference>
<keyword evidence="3" id="KW-1133">Transmembrane helix</keyword>
<keyword evidence="2" id="KW-0175">Coiled coil</keyword>
<feature type="transmembrane region" description="Helical" evidence="3">
    <location>
        <begin position="337"/>
        <end position="363"/>
    </location>
</feature>
<proteinExistence type="predicted"/>
<feature type="transmembrane region" description="Helical" evidence="3">
    <location>
        <begin position="369"/>
        <end position="388"/>
    </location>
</feature>
<evidence type="ECO:0000256" key="1">
    <source>
        <dbReference type="ARBA" id="ARBA00022801"/>
    </source>
</evidence>
<keyword evidence="3" id="KW-0472">Membrane</keyword>
<feature type="transmembrane region" description="Helical" evidence="3">
    <location>
        <begin position="216"/>
        <end position="233"/>
    </location>
</feature>
<feature type="transmembrane region" description="Helical" evidence="3">
    <location>
        <begin position="188"/>
        <end position="209"/>
    </location>
</feature>
<feature type="transmembrane region" description="Helical" evidence="3">
    <location>
        <begin position="253"/>
        <end position="271"/>
    </location>
</feature>
<dbReference type="PANTHER" id="PTHR43156">
    <property type="entry name" value="STAGE II SPORULATION PROTEIN E-RELATED"/>
    <property type="match status" value="1"/>
</dbReference>
<evidence type="ECO:0000259" key="6">
    <source>
        <dbReference type="Pfam" id="PF07696"/>
    </source>
</evidence>
<dbReference type="InterPro" id="IPR001932">
    <property type="entry name" value="PPM-type_phosphatase-like_dom"/>
</dbReference>
<dbReference type="InterPro" id="IPR011623">
    <property type="entry name" value="7TMR_DISM_rcpt_extracell_dom1"/>
</dbReference>
<comment type="caution">
    <text evidence="7">The sequence shown here is derived from an EMBL/GenBank/DDBJ whole genome shotgun (WGS) entry which is preliminary data.</text>
</comment>